<gene>
    <name evidence="7" type="ordered locus">Mboo_1169</name>
</gene>
<keyword evidence="6" id="KW-0472">Membrane</keyword>
<accession>A7I7H6</accession>
<evidence type="ECO:0000313" key="8">
    <source>
        <dbReference type="Proteomes" id="UP000002408"/>
    </source>
</evidence>
<dbReference type="InterPro" id="IPR050492">
    <property type="entry name" value="Bact_metal-bind_prot9"/>
</dbReference>
<dbReference type="KEGG" id="mbn:Mboo_1169"/>
<feature type="transmembrane region" description="Helical" evidence="6">
    <location>
        <begin position="7"/>
        <end position="26"/>
    </location>
</feature>
<comment type="subcellular location">
    <subcellularLocation>
        <location evidence="1">Cell envelope</location>
    </subcellularLocation>
</comment>
<evidence type="ECO:0000256" key="2">
    <source>
        <dbReference type="ARBA" id="ARBA00022448"/>
    </source>
</evidence>
<dbReference type="RefSeq" id="WP_012106715.1">
    <property type="nucleotide sequence ID" value="NC_009712.1"/>
</dbReference>
<proteinExistence type="predicted"/>
<reference evidence="7" key="1">
    <citation type="submission" date="2007-07" db="EMBL/GenBank/DDBJ databases">
        <title>Complete sequence of Candidatus Methanoregula boonei 6A8.</title>
        <authorList>
            <consortium name="US DOE Joint Genome Institute"/>
            <person name="Copeland A."/>
            <person name="Lucas S."/>
            <person name="Lapidus A."/>
            <person name="Barry K."/>
            <person name="Glavina del Rio T."/>
            <person name="Dalin E."/>
            <person name="Tice H."/>
            <person name="Pitluck S."/>
            <person name="Meincke L."/>
            <person name="Brettin T."/>
            <person name="Bruce D."/>
            <person name="Detter J.C."/>
            <person name="Han C."/>
            <person name="Tapia R."/>
            <person name="Gilna P."/>
            <person name="Schmutz J."/>
            <person name="Larimer F."/>
            <person name="Land M."/>
            <person name="Hauser L."/>
            <person name="Kyrpides N."/>
            <person name="Kim E."/>
            <person name="Zinder S."/>
            <person name="Richardson P."/>
        </authorList>
    </citation>
    <scope>NUCLEOTIDE SEQUENCE [LARGE SCALE GENOMIC DNA]</scope>
    <source>
        <strain evidence="7">6A8</strain>
    </source>
</reference>
<keyword evidence="6" id="KW-0812">Transmembrane</keyword>
<organism evidence="7 8">
    <name type="scientific">Methanoregula boonei (strain DSM 21154 / JCM 14090 / 6A8)</name>
    <dbReference type="NCBI Taxonomy" id="456442"/>
    <lineage>
        <taxon>Archaea</taxon>
        <taxon>Methanobacteriati</taxon>
        <taxon>Methanobacteriota</taxon>
        <taxon>Stenosarchaea group</taxon>
        <taxon>Methanomicrobia</taxon>
        <taxon>Methanomicrobiales</taxon>
        <taxon>Methanoregulaceae</taxon>
        <taxon>Methanoregula</taxon>
    </lineage>
</organism>
<evidence type="ECO:0000313" key="7">
    <source>
        <dbReference type="EMBL" id="ABS55687.1"/>
    </source>
</evidence>
<dbReference type="PROSITE" id="PS51257">
    <property type="entry name" value="PROKAR_LIPOPROTEIN"/>
    <property type="match status" value="1"/>
</dbReference>
<dbReference type="Gene3D" id="3.40.50.1980">
    <property type="entry name" value="Nitrogenase molybdenum iron protein domain"/>
    <property type="match status" value="2"/>
</dbReference>
<dbReference type="OrthoDB" id="50488at2157"/>
<evidence type="ECO:0000256" key="3">
    <source>
        <dbReference type="ARBA" id="ARBA00022723"/>
    </source>
</evidence>
<keyword evidence="3" id="KW-0479">Metal-binding</keyword>
<dbReference type="AlphaFoldDB" id="A7I7H6"/>
<name>A7I7H6_METB6</name>
<dbReference type="PANTHER" id="PTHR42953:SF1">
    <property type="entry name" value="METAL-BINDING PROTEIN HI_0362-RELATED"/>
    <property type="match status" value="1"/>
</dbReference>
<dbReference type="Pfam" id="PF01297">
    <property type="entry name" value="ZnuA"/>
    <property type="match status" value="1"/>
</dbReference>
<dbReference type="STRING" id="456442.Mboo_1169"/>
<dbReference type="HOGENOM" id="CLU_016838_0_0_2"/>
<keyword evidence="2" id="KW-0813">Transport</keyword>
<keyword evidence="4" id="KW-0732">Signal</keyword>
<keyword evidence="8" id="KW-1185">Reference proteome</keyword>
<evidence type="ECO:0000256" key="1">
    <source>
        <dbReference type="ARBA" id="ARBA00004196"/>
    </source>
</evidence>
<feature type="coiled-coil region" evidence="5">
    <location>
        <begin position="169"/>
        <end position="196"/>
    </location>
</feature>
<dbReference type="PANTHER" id="PTHR42953">
    <property type="entry name" value="HIGH-AFFINITY ZINC UPTAKE SYSTEM PROTEIN ZNUA-RELATED"/>
    <property type="match status" value="1"/>
</dbReference>
<dbReference type="SUPFAM" id="SSF53807">
    <property type="entry name" value="Helical backbone' metal receptor"/>
    <property type="match status" value="1"/>
</dbReference>
<dbReference type="EMBL" id="CP000780">
    <property type="protein sequence ID" value="ABS55687.1"/>
    <property type="molecule type" value="Genomic_DNA"/>
</dbReference>
<keyword evidence="5" id="KW-0175">Coiled coil</keyword>
<evidence type="ECO:0000256" key="6">
    <source>
        <dbReference type="SAM" id="Phobius"/>
    </source>
</evidence>
<dbReference type="GO" id="GO:0030001">
    <property type="term" value="P:metal ion transport"/>
    <property type="evidence" value="ECO:0007669"/>
    <property type="project" value="InterPro"/>
</dbReference>
<keyword evidence="6" id="KW-1133">Transmembrane helix</keyword>
<dbReference type="InterPro" id="IPR006127">
    <property type="entry name" value="ZnuA-like"/>
</dbReference>
<dbReference type="Proteomes" id="UP000002408">
    <property type="component" value="Chromosome"/>
</dbReference>
<dbReference type="eggNOG" id="arCOG01005">
    <property type="taxonomic scope" value="Archaea"/>
</dbReference>
<evidence type="ECO:0000256" key="5">
    <source>
        <dbReference type="SAM" id="Coils"/>
    </source>
</evidence>
<dbReference type="GO" id="GO:0046872">
    <property type="term" value="F:metal ion binding"/>
    <property type="evidence" value="ECO:0007669"/>
    <property type="project" value="UniProtKB-KW"/>
</dbReference>
<dbReference type="GeneID" id="5410438"/>
<sequence length="317" mass="34301" precursor="true">MKSKTYVAIGGITFFIIMAIFIIVAGCTQSNSVATPPNSILNNTTQKIQIVAAENFWGSLVSQIGGTHVQVLSIVSDPNADPHEYESNTANARAFATADYIVVNGAGYDEWADKLIGAGIKPNAKVLNVANLIGQQNGDNPHFWYNPDYVNETTKQMELDLISIDPSNAKDYEQNYANLQVSLSQYQNRIGEIKQQFGGTKVAATESIFEYLANATGLDLVSPPAFTHAVAEGNDPPADSVVQFETQLQSDNVSVLVYNQQTVTPLTDNIKKLASEQGIPVIGITETIQPPDVSFQDWMNAELISLQNALNAKSLGS</sequence>
<evidence type="ECO:0000256" key="4">
    <source>
        <dbReference type="ARBA" id="ARBA00022729"/>
    </source>
</evidence>
<protein>
    <submittedName>
        <fullName evidence="7">Periplasmic solute binding protein</fullName>
    </submittedName>
</protein>